<dbReference type="Proteomes" id="UP000230069">
    <property type="component" value="Unassembled WGS sequence"/>
</dbReference>
<dbReference type="InParanoid" id="A0A2G5D9M7"/>
<protein>
    <recommendedName>
        <fullName evidence="5">DUF569 domain-containing protein</fullName>
    </recommendedName>
</protein>
<dbReference type="FunCoup" id="A0A2G5D9M7">
    <property type="interactions" value="1374"/>
</dbReference>
<dbReference type="PANTHER" id="PTHR31205:SF69">
    <property type="entry name" value="ACTIN CROSS-LINKING PROTEIN (DUF569)"/>
    <property type="match status" value="1"/>
</dbReference>
<dbReference type="AlphaFoldDB" id="A0A2G5D9M7"/>
<dbReference type="Gene3D" id="2.80.10.50">
    <property type="match status" value="2"/>
</dbReference>
<dbReference type="STRING" id="218851.A0A2G5D9M7"/>
<evidence type="ECO:0000313" key="3">
    <source>
        <dbReference type="EMBL" id="PIA40220.1"/>
    </source>
</evidence>
<sequence>MEFFNKSKAVRLRSHLDKYLCADEDQMKVRQSRNDTTKKVIWIVELVEGNSHLIRLKSCTGQYLTASEDPFFLGMTGKKVFQTSSDSASLIEWEPIRDGFQVKLRTKGGSLLRANGATYPWRNSITHDMLHRSTTHNWVLWDVITVDSSQFDGSFKDFESQLSRFSSSLSEDFMDSPTSPWSLESVQSPMRLSTQRGMEFFQKAKAVRLKNRHEKYLVAEEDEESVTQERNGSSKAARWIVEFTQDGNFIRLKSCFGKYLTASNSPFLLGMTGNKVLQTLPRRLDSSVEWEPIKDGLHVKLKTRYGNFLRANGGLPPWRNSVTHDVPHRTATQDWILWDIDVLEIQVHADSPKPRVEEVVVHPISEPSSPPKGSNFSKNSMKLESSGSFVNSTQKAVDGRMIYYIIADDNGNVEDGIEGESFNFKGNGVYELTHKLEEETGLEDIIVCTRSPLNGKLYPLKLQLPPNNATMHVVVVPSSSRAGRGFTKPDSQ</sequence>
<feature type="domain" description="DUF569" evidence="1">
    <location>
        <begin position="198"/>
        <end position="338"/>
    </location>
</feature>
<evidence type="ECO:0000313" key="4">
    <source>
        <dbReference type="Proteomes" id="UP000230069"/>
    </source>
</evidence>
<evidence type="ECO:0000259" key="1">
    <source>
        <dbReference type="Pfam" id="PF04601"/>
    </source>
</evidence>
<dbReference type="FunFam" id="2.80.10.50:FF:000067">
    <property type="entry name" value="BnaC05g19630D protein"/>
    <property type="match status" value="2"/>
</dbReference>
<dbReference type="PANTHER" id="PTHR31205">
    <property type="entry name" value="ACTIN CROSS-LINKING PROTEIN (DUF569)"/>
    <property type="match status" value="1"/>
</dbReference>
<dbReference type="CDD" id="cd23340">
    <property type="entry name" value="beta-trefoil_FSCN_ACP-like"/>
    <property type="match status" value="2"/>
</dbReference>
<dbReference type="OrthoDB" id="2432302at2759"/>
<dbReference type="SUPFAM" id="SSF50405">
    <property type="entry name" value="Actin-crosslinking proteins"/>
    <property type="match status" value="2"/>
</dbReference>
<dbReference type="EMBL" id="KZ305042">
    <property type="protein sequence ID" value="PIA40220.1"/>
    <property type="molecule type" value="Genomic_DNA"/>
</dbReference>
<dbReference type="InterPro" id="IPR007679">
    <property type="entry name" value="DUF569"/>
</dbReference>
<dbReference type="InterPro" id="IPR054726">
    <property type="entry name" value="Ubiq_DUF569-assoc"/>
</dbReference>
<organism evidence="3 4">
    <name type="scientific">Aquilegia coerulea</name>
    <name type="common">Rocky mountain columbine</name>
    <dbReference type="NCBI Taxonomy" id="218851"/>
    <lineage>
        <taxon>Eukaryota</taxon>
        <taxon>Viridiplantae</taxon>
        <taxon>Streptophyta</taxon>
        <taxon>Embryophyta</taxon>
        <taxon>Tracheophyta</taxon>
        <taxon>Spermatophyta</taxon>
        <taxon>Magnoliopsida</taxon>
        <taxon>Ranunculales</taxon>
        <taxon>Ranunculaceae</taxon>
        <taxon>Thalictroideae</taxon>
        <taxon>Aquilegia</taxon>
    </lineage>
</organism>
<name>A0A2G5D9M7_AQUCA</name>
<dbReference type="InterPro" id="IPR008999">
    <property type="entry name" value="Actin-crosslinking"/>
</dbReference>
<evidence type="ECO:0000259" key="2">
    <source>
        <dbReference type="Pfam" id="PF22932"/>
    </source>
</evidence>
<accession>A0A2G5D9M7</accession>
<evidence type="ECO:0008006" key="5">
    <source>
        <dbReference type="Google" id="ProtNLM"/>
    </source>
</evidence>
<proteinExistence type="predicted"/>
<feature type="domain" description="DUF569" evidence="2">
    <location>
        <begin position="399"/>
        <end position="476"/>
    </location>
</feature>
<reference evidence="3 4" key="1">
    <citation type="submission" date="2017-09" db="EMBL/GenBank/DDBJ databases">
        <title>WGS assembly of Aquilegia coerulea Goldsmith.</title>
        <authorList>
            <person name="Hodges S."/>
            <person name="Kramer E."/>
            <person name="Nordborg M."/>
            <person name="Tomkins J."/>
            <person name="Borevitz J."/>
            <person name="Derieg N."/>
            <person name="Yan J."/>
            <person name="Mihaltcheva S."/>
            <person name="Hayes R.D."/>
            <person name="Rokhsar D."/>
        </authorList>
    </citation>
    <scope>NUCLEOTIDE SEQUENCE [LARGE SCALE GENOMIC DNA]</scope>
    <source>
        <strain evidence="4">cv. Goldsmith</strain>
    </source>
</reference>
<gene>
    <name evidence="3" type="ORF">AQUCO_02500133v1</name>
</gene>
<keyword evidence="4" id="KW-1185">Reference proteome</keyword>
<feature type="domain" description="DUF569" evidence="1">
    <location>
        <begin position="1"/>
        <end position="141"/>
    </location>
</feature>
<dbReference type="Pfam" id="PF22932">
    <property type="entry name" value="Ubiq_DUF_assoc"/>
    <property type="match status" value="1"/>
</dbReference>
<dbReference type="Pfam" id="PF04601">
    <property type="entry name" value="DUF569"/>
    <property type="match status" value="2"/>
</dbReference>